<reference evidence="1 2" key="1">
    <citation type="submission" date="2024-06" db="EMBL/GenBank/DDBJ databases">
        <title>Genomic Encyclopedia of Type Strains, Phase IV (KMG-IV): sequencing the most valuable type-strain genomes for metagenomic binning, comparative biology and taxonomic classification.</title>
        <authorList>
            <person name="Goeker M."/>
        </authorList>
    </citation>
    <scope>NUCLEOTIDE SEQUENCE [LARGE SCALE GENOMIC DNA]</scope>
    <source>
        <strain evidence="1 2">DSM 23650</strain>
    </source>
</reference>
<sequence length="41" mass="4411">MVLSLLNTAIDGVFWLDGQGGIQSVSSVALAFIGYKIINWI</sequence>
<accession>A0ABV2FP55</accession>
<comment type="caution">
    <text evidence="1">The sequence shown here is derived from an EMBL/GenBank/DDBJ whole genome shotgun (WGS) entry which is preliminary data.</text>
</comment>
<protein>
    <submittedName>
        <fullName evidence="1">PAS domain-containing protein</fullName>
    </submittedName>
</protein>
<keyword evidence="2" id="KW-1185">Reference proteome</keyword>
<organism evidence="1 2">
    <name type="scientific">Bartonella japonica</name>
    <dbReference type="NCBI Taxonomy" id="357761"/>
    <lineage>
        <taxon>Bacteria</taxon>
        <taxon>Pseudomonadati</taxon>
        <taxon>Pseudomonadota</taxon>
        <taxon>Alphaproteobacteria</taxon>
        <taxon>Hyphomicrobiales</taxon>
        <taxon>Bartonellaceae</taxon>
        <taxon>Bartonella</taxon>
    </lineage>
</organism>
<proteinExistence type="predicted"/>
<evidence type="ECO:0000313" key="2">
    <source>
        <dbReference type="Proteomes" id="UP001549112"/>
    </source>
</evidence>
<dbReference type="Proteomes" id="UP001549112">
    <property type="component" value="Unassembled WGS sequence"/>
</dbReference>
<evidence type="ECO:0000313" key="1">
    <source>
        <dbReference type="EMBL" id="MET3560344.1"/>
    </source>
</evidence>
<gene>
    <name evidence="1" type="ORF">ABID39_001038</name>
</gene>
<dbReference type="EMBL" id="JBEPLT010000009">
    <property type="protein sequence ID" value="MET3560344.1"/>
    <property type="molecule type" value="Genomic_DNA"/>
</dbReference>
<name>A0ABV2FP55_9HYPH</name>